<dbReference type="PANTHER" id="PTHR33202:SF22">
    <property type="entry name" value="HYDROGEN PEROXIDE SENSITIVE REPRESSOR"/>
    <property type="match status" value="1"/>
</dbReference>
<keyword evidence="2" id="KW-0408">Iron</keyword>
<dbReference type="GO" id="GO:1900376">
    <property type="term" value="P:regulation of secondary metabolite biosynthetic process"/>
    <property type="evidence" value="ECO:0007669"/>
    <property type="project" value="TreeGrafter"/>
</dbReference>
<dbReference type="AlphaFoldDB" id="A0A1M5ZLA6"/>
<dbReference type="GO" id="GO:0008270">
    <property type="term" value="F:zinc ion binding"/>
    <property type="evidence" value="ECO:0007669"/>
    <property type="project" value="TreeGrafter"/>
</dbReference>
<sequence length="126" mass="14195">MAIVRKTKSVHTLLEVMKQAGEALSVVDLVNRLDQEMNKTTVYRILDRLEDEGLLHSFQGKDGLKWYAQCQDCSTEHHTDMHPHFQCVQCGKTTCLPLEVTIPKVPNVKIQSASLLLTGLCEECLT</sequence>
<name>A0A1M5ZLA6_9FLAO</name>
<proteinExistence type="predicted"/>
<reference evidence="3 6" key="3">
    <citation type="submission" date="2018-07" db="EMBL/GenBank/DDBJ databases">
        <title>Leeuwenhoekiella genomics.</title>
        <authorList>
            <person name="Tahon G."/>
            <person name="Willems A."/>
        </authorList>
    </citation>
    <scope>NUCLEOTIDE SEQUENCE [LARGE SCALE GENOMIC DNA]</scope>
    <source>
        <strain evidence="3 6">LMG 24856</strain>
    </source>
</reference>
<dbReference type="STRING" id="573501.SAMN04487999_3223"/>
<dbReference type="RefSeq" id="WP_072984818.1">
    <property type="nucleotide sequence ID" value="NZ_FQXT01000006.1"/>
</dbReference>
<keyword evidence="1" id="KW-0862">Zinc</keyword>
<comment type="cofactor">
    <cofactor evidence="2">
        <name>Mn(2+)</name>
        <dbReference type="ChEBI" id="CHEBI:29035"/>
    </cofactor>
    <cofactor evidence="2">
        <name>Fe(2+)</name>
        <dbReference type="ChEBI" id="CHEBI:29033"/>
    </cofactor>
    <text evidence="2">Binds 1 Mn(2+) or Fe(2+) ion per subunit.</text>
</comment>
<accession>A0A1M5ZLA6</accession>
<dbReference type="EMBL" id="QOVN01000010">
    <property type="protein sequence ID" value="RXG26947.1"/>
    <property type="molecule type" value="Genomic_DNA"/>
</dbReference>
<protein>
    <submittedName>
        <fullName evidence="3">Fur family ferric uptake transcriptional regulator</fullName>
    </submittedName>
    <submittedName>
        <fullName evidence="4">Fur family transcriptional regulator, ferric uptake regulator</fullName>
    </submittedName>
</protein>
<evidence type="ECO:0000313" key="6">
    <source>
        <dbReference type="Proteomes" id="UP000290037"/>
    </source>
</evidence>
<feature type="binding site" evidence="1">
    <location>
        <position position="121"/>
    </location>
    <ligand>
        <name>Zn(2+)</name>
        <dbReference type="ChEBI" id="CHEBI:29105"/>
    </ligand>
</feature>
<dbReference type="GO" id="GO:0003700">
    <property type="term" value="F:DNA-binding transcription factor activity"/>
    <property type="evidence" value="ECO:0007669"/>
    <property type="project" value="InterPro"/>
</dbReference>
<dbReference type="InterPro" id="IPR036388">
    <property type="entry name" value="WH-like_DNA-bd_sf"/>
</dbReference>
<evidence type="ECO:0000313" key="3">
    <source>
        <dbReference type="EMBL" id="RXG26947.1"/>
    </source>
</evidence>
<evidence type="ECO:0000256" key="2">
    <source>
        <dbReference type="PIRSR" id="PIRSR602481-2"/>
    </source>
</evidence>
<evidence type="ECO:0000313" key="4">
    <source>
        <dbReference type="EMBL" id="SHI24942.1"/>
    </source>
</evidence>
<dbReference type="InterPro" id="IPR036390">
    <property type="entry name" value="WH_DNA-bd_sf"/>
</dbReference>
<feature type="binding site" evidence="1">
    <location>
        <position position="90"/>
    </location>
    <ligand>
        <name>Zn(2+)</name>
        <dbReference type="ChEBI" id="CHEBI:29105"/>
    </ligand>
</feature>
<dbReference type="Proteomes" id="UP000184240">
    <property type="component" value="Unassembled WGS sequence"/>
</dbReference>
<evidence type="ECO:0000256" key="1">
    <source>
        <dbReference type="PIRSR" id="PIRSR602481-1"/>
    </source>
</evidence>
<dbReference type="Gene3D" id="1.10.10.10">
    <property type="entry name" value="Winged helix-like DNA-binding domain superfamily/Winged helix DNA-binding domain"/>
    <property type="match status" value="1"/>
</dbReference>
<dbReference type="Pfam" id="PF01475">
    <property type="entry name" value="FUR"/>
    <property type="match status" value="1"/>
</dbReference>
<organism evidence="4 5">
    <name type="scientific">Leeuwenhoekiella palythoae</name>
    <dbReference type="NCBI Taxonomy" id="573501"/>
    <lineage>
        <taxon>Bacteria</taxon>
        <taxon>Pseudomonadati</taxon>
        <taxon>Bacteroidota</taxon>
        <taxon>Flavobacteriia</taxon>
        <taxon>Flavobacteriales</taxon>
        <taxon>Flavobacteriaceae</taxon>
        <taxon>Leeuwenhoekiella</taxon>
    </lineage>
</organism>
<comment type="cofactor">
    <cofactor evidence="1">
        <name>Zn(2+)</name>
        <dbReference type="ChEBI" id="CHEBI:29105"/>
    </cofactor>
    <text evidence="1">Binds 1 zinc ion per subunit.</text>
</comment>
<dbReference type="OrthoDB" id="594893at2"/>
<dbReference type="GO" id="GO:0000976">
    <property type="term" value="F:transcription cis-regulatory region binding"/>
    <property type="evidence" value="ECO:0007669"/>
    <property type="project" value="TreeGrafter"/>
</dbReference>
<keyword evidence="1" id="KW-0479">Metal-binding</keyword>
<reference evidence="4" key="1">
    <citation type="submission" date="2016-11" db="EMBL/GenBank/DDBJ databases">
        <authorList>
            <person name="Jaros S."/>
            <person name="Januszkiewicz K."/>
            <person name="Wedrychowicz H."/>
        </authorList>
    </citation>
    <scope>NUCLEOTIDE SEQUENCE [LARGE SCALE GENOMIC DNA]</scope>
    <source>
        <strain evidence="4">DSM 19859</strain>
    </source>
</reference>
<dbReference type="PANTHER" id="PTHR33202">
    <property type="entry name" value="ZINC UPTAKE REGULATION PROTEIN"/>
    <property type="match status" value="1"/>
</dbReference>
<dbReference type="EMBL" id="FQXT01000006">
    <property type="protein sequence ID" value="SHI24942.1"/>
    <property type="molecule type" value="Genomic_DNA"/>
</dbReference>
<feature type="binding site" evidence="1">
    <location>
        <position position="124"/>
    </location>
    <ligand>
        <name>Zn(2+)</name>
        <dbReference type="ChEBI" id="CHEBI:29105"/>
    </ligand>
</feature>
<feature type="binding site" evidence="1">
    <location>
        <position position="87"/>
    </location>
    <ligand>
        <name>Zn(2+)</name>
        <dbReference type="ChEBI" id="CHEBI:29105"/>
    </ligand>
</feature>
<keyword evidence="6" id="KW-1185">Reference proteome</keyword>
<feature type="binding site" evidence="2">
    <location>
        <position position="78"/>
    </location>
    <ligand>
        <name>Fe cation</name>
        <dbReference type="ChEBI" id="CHEBI:24875"/>
    </ligand>
</feature>
<evidence type="ECO:0000313" key="5">
    <source>
        <dbReference type="Proteomes" id="UP000184240"/>
    </source>
</evidence>
<dbReference type="InterPro" id="IPR002481">
    <property type="entry name" value="FUR"/>
</dbReference>
<dbReference type="SUPFAM" id="SSF46785">
    <property type="entry name" value="Winged helix' DNA-binding domain"/>
    <property type="match status" value="1"/>
</dbReference>
<dbReference type="Proteomes" id="UP000290037">
    <property type="component" value="Unassembled WGS sequence"/>
</dbReference>
<feature type="binding site" evidence="2">
    <location>
        <position position="99"/>
    </location>
    <ligand>
        <name>Fe cation</name>
        <dbReference type="ChEBI" id="CHEBI:24875"/>
    </ligand>
</feature>
<gene>
    <name evidence="3" type="ORF">DSM01_3265</name>
    <name evidence="4" type="ORF">SAMN04487999_3223</name>
</gene>
<reference evidence="5" key="2">
    <citation type="submission" date="2016-11" db="EMBL/GenBank/DDBJ databases">
        <authorList>
            <person name="Varghese N."/>
            <person name="Submissions S."/>
        </authorList>
    </citation>
    <scope>NUCLEOTIDE SEQUENCE [LARGE SCALE GENOMIC DNA]</scope>
    <source>
        <strain evidence="5">DSM 19859</strain>
    </source>
</reference>
<dbReference type="GO" id="GO:0045892">
    <property type="term" value="P:negative regulation of DNA-templated transcription"/>
    <property type="evidence" value="ECO:0007669"/>
    <property type="project" value="TreeGrafter"/>
</dbReference>